<feature type="signal peptide" evidence="1">
    <location>
        <begin position="1"/>
        <end position="25"/>
    </location>
</feature>
<gene>
    <name evidence="3" type="primary">LOC111285590</name>
</gene>
<dbReference type="Proteomes" id="UP000515121">
    <property type="component" value="Unplaced"/>
</dbReference>
<protein>
    <submittedName>
        <fullName evidence="3">Uncharacterized protein LOC111285590</fullName>
    </submittedName>
</protein>
<evidence type="ECO:0000313" key="2">
    <source>
        <dbReference type="Proteomes" id="UP000515121"/>
    </source>
</evidence>
<dbReference type="RefSeq" id="XP_022730845.1">
    <property type="nucleotide sequence ID" value="XM_022875110.1"/>
</dbReference>
<evidence type="ECO:0000313" key="3">
    <source>
        <dbReference type="RefSeq" id="XP_022730845.1"/>
    </source>
</evidence>
<dbReference type="PANTHER" id="PTHR36893:SF1">
    <property type="entry name" value="BULB-TYPE LECTIN DOMAIN-CONTAINING PROTEIN"/>
    <property type="match status" value="1"/>
</dbReference>
<feature type="chain" id="PRO_5027998592" evidence="1">
    <location>
        <begin position="26"/>
        <end position="254"/>
    </location>
</feature>
<dbReference type="AlphaFoldDB" id="A0A6P5XRL9"/>
<name>A0A6P5XRL9_DURZI</name>
<dbReference type="SUPFAM" id="SSF89372">
    <property type="entry name" value="Fucose-specific lectin"/>
    <property type="match status" value="1"/>
</dbReference>
<dbReference type="OrthoDB" id="1715431at2759"/>
<keyword evidence="1" id="KW-0732">Signal</keyword>
<keyword evidence="2" id="KW-1185">Reference proteome</keyword>
<reference evidence="3" key="1">
    <citation type="submission" date="2025-08" db="UniProtKB">
        <authorList>
            <consortium name="RefSeq"/>
        </authorList>
    </citation>
    <scope>IDENTIFICATION</scope>
    <source>
        <tissue evidence="3">Fruit stalk</tissue>
    </source>
</reference>
<dbReference type="GeneID" id="111285590"/>
<accession>A0A6P5XRL9</accession>
<dbReference type="PANTHER" id="PTHR36893">
    <property type="entry name" value="OS01G0275950 PROTEIN"/>
    <property type="match status" value="1"/>
</dbReference>
<organism evidence="2 3">
    <name type="scientific">Durio zibethinus</name>
    <name type="common">Durian</name>
    <dbReference type="NCBI Taxonomy" id="66656"/>
    <lineage>
        <taxon>Eukaryota</taxon>
        <taxon>Viridiplantae</taxon>
        <taxon>Streptophyta</taxon>
        <taxon>Embryophyta</taxon>
        <taxon>Tracheophyta</taxon>
        <taxon>Spermatophyta</taxon>
        <taxon>Magnoliopsida</taxon>
        <taxon>eudicotyledons</taxon>
        <taxon>Gunneridae</taxon>
        <taxon>Pentapetalae</taxon>
        <taxon>rosids</taxon>
        <taxon>malvids</taxon>
        <taxon>Malvales</taxon>
        <taxon>Malvaceae</taxon>
        <taxon>Helicteroideae</taxon>
        <taxon>Durio</taxon>
    </lineage>
</organism>
<evidence type="ECO:0000256" key="1">
    <source>
        <dbReference type="SAM" id="SignalP"/>
    </source>
</evidence>
<proteinExistence type="predicted"/>
<dbReference type="KEGG" id="dzi:111285590"/>
<sequence length="254" mass="29501">MSVFHLIIFIWVLLSISCVIFLTSASWCPHFVQQTTRQFEQRTDRFWEFQEQSNSWVEVKLPFDLMSCVNDNCTKVGLIHQTTKTKEEQLEYEKEVSNQKKNLKMRDDMGKLEENPYTVLPLRKRISLTKMLDTSIWVTGESGSIYERFWNGVQWVIVPRDLQISAAHAVSVWIVNQTILAISEEGTLYQMQLSDSSQPIWVEFKPEFNQSTNKAEKSSVIQIKSGTVSYDGLRVYFCTKNGLLLELSEVEPPR</sequence>